<sequence length="132" mass="15483">MFEKRESHLEMQICSAKFSQKHFHGLEEFVIFCEIQKGELEKQKQNELFRGKIKVPRKKQHEILMVSRGREQRRKEGFASMSQDRLKYDTTYTITLVDGDSSSSSEVVDIVTPSSSTLYTTAYNHLRRQYAL</sequence>
<dbReference type="EMBL" id="JAWIZZ010000040">
    <property type="protein sequence ID" value="KAK5780926.1"/>
    <property type="molecule type" value="Genomic_DNA"/>
</dbReference>
<evidence type="ECO:0000313" key="2">
    <source>
        <dbReference type="Proteomes" id="UP001306508"/>
    </source>
</evidence>
<organism evidence="1 2">
    <name type="scientific">Arxiozyma heterogenica</name>
    <dbReference type="NCBI Taxonomy" id="278026"/>
    <lineage>
        <taxon>Eukaryota</taxon>
        <taxon>Fungi</taxon>
        <taxon>Dikarya</taxon>
        <taxon>Ascomycota</taxon>
        <taxon>Saccharomycotina</taxon>
        <taxon>Saccharomycetes</taxon>
        <taxon>Saccharomycetales</taxon>
        <taxon>Saccharomycetaceae</taxon>
        <taxon>Arxiozyma</taxon>
    </lineage>
</organism>
<comment type="caution">
    <text evidence="1">The sequence shown here is derived from an EMBL/GenBank/DDBJ whole genome shotgun (WGS) entry which is preliminary data.</text>
</comment>
<protein>
    <submittedName>
        <fullName evidence="1">Uncharacterized protein</fullName>
    </submittedName>
</protein>
<accession>A0AAN8A8Y4</accession>
<dbReference type="AlphaFoldDB" id="A0AAN8A8Y4"/>
<proteinExistence type="predicted"/>
<keyword evidence="2" id="KW-1185">Reference proteome</keyword>
<name>A0AAN8A8Y4_9SACH</name>
<evidence type="ECO:0000313" key="1">
    <source>
        <dbReference type="EMBL" id="KAK5780926.1"/>
    </source>
</evidence>
<reference evidence="2" key="1">
    <citation type="submission" date="2023-07" db="EMBL/GenBank/DDBJ databases">
        <title>A draft genome of Kazachstania heterogenica Y-27499.</title>
        <authorList>
            <person name="Donic C."/>
            <person name="Kralova J.S."/>
            <person name="Fidel L."/>
            <person name="Ben-Dor S."/>
            <person name="Jung S."/>
        </authorList>
    </citation>
    <scope>NUCLEOTIDE SEQUENCE [LARGE SCALE GENOMIC DNA]</scope>
    <source>
        <strain evidence="2">Y27499</strain>
    </source>
</reference>
<dbReference type="Proteomes" id="UP001306508">
    <property type="component" value="Unassembled WGS sequence"/>
</dbReference>
<gene>
    <name evidence="1" type="ORF">RI543_002053</name>
</gene>